<gene>
    <name evidence="1" type="ordered locus">Pcal_0198</name>
</gene>
<keyword evidence="2" id="KW-1185">Reference proteome</keyword>
<dbReference type="Proteomes" id="UP000001431">
    <property type="component" value="Chromosome"/>
</dbReference>
<dbReference type="HOGENOM" id="CLU_1352157_0_0_2"/>
<organism evidence="1 2">
    <name type="scientific">Pyrobaculum calidifontis (strain DSM 21063 / JCM 11548 / VA1)</name>
    <dbReference type="NCBI Taxonomy" id="410359"/>
    <lineage>
        <taxon>Archaea</taxon>
        <taxon>Thermoproteota</taxon>
        <taxon>Thermoprotei</taxon>
        <taxon>Thermoproteales</taxon>
        <taxon>Thermoproteaceae</taxon>
        <taxon>Pyrobaculum</taxon>
    </lineage>
</organism>
<name>A3MSL8_PYRCJ</name>
<dbReference type="GeneID" id="4908436"/>
<dbReference type="RefSeq" id="WP_011848892.1">
    <property type="nucleotide sequence ID" value="NC_009073.1"/>
</dbReference>
<dbReference type="EMBL" id="CP000561">
    <property type="protein sequence ID" value="ABO07635.1"/>
    <property type="molecule type" value="Genomic_DNA"/>
</dbReference>
<dbReference type="AlphaFoldDB" id="A3MSL8"/>
<protein>
    <submittedName>
        <fullName evidence="1">Uncharacterized protein</fullName>
    </submittedName>
</protein>
<dbReference type="KEGG" id="pcl:Pcal_0198"/>
<dbReference type="STRING" id="410359.Pcal_0198"/>
<proteinExistence type="predicted"/>
<reference evidence="1" key="1">
    <citation type="submission" date="2007-02" db="EMBL/GenBank/DDBJ databases">
        <title>Complete sequence of Pyrobaculum calidifontis JCM 11548.</title>
        <authorList>
            <consortium name="US DOE Joint Genome Institute"/>
            <person name="Copeland A."/>
            <person name="Lucas S."/>
            <person name="Lapidus A."/>
            <person name="Barry K."/>
            <person name="Glavina del Rio T."/>
            <person name="Dalin E."/>
            <person name="Tice H."/>
            <person name="Pitluck S."/>
            <person name="Chain P."/>
            <person name="Malfatti S."/>
            <person name="Shin M."/>
            <person name="Vergez L."/>
            <person name="Schmutz J."/>
            <person name="Larimer F."/>
            <person name="Land M."/>
            <person name="Hauser L."/>
            <person name="Kyrpides N."/>
            <person name="Mikhailova N."/>
            <person name="Cozen A.E."/>
            <person name="Fitz-Gibbon S.T."/>
            <person name="House C.H."/>
            <person name="Saltikov C."/>
            <person name="Lowe T.M."/>
            <person name="Richardson P."/>
        </authorList>
    </citation>
    <scope>NUCLEOTIDE SEQUENCE [LARGE SCALE GENOMIC DNA]</scope>
    <source>
        <strain evidence="1">JCM 11548</strain>
    </source>
</reference>
<evidence type="ECO:0000313" key="2">
    <source>
        <dbReference type="Proteomes" id="UP000001431"/>
    </source>
</evidence>
<evidence type="ECO:0000313" key="1">
    <source>
        <dbReference type="EMBL" id="ABO07635.1"/>
    </source>
</evidence>
<sequence length="201" mass="21698">MEFYLTEDGVAIYHKGRRIVAPVLYLTPTLHYVQHVAPHVAKRLADMGIDKFYTDDEAAGRIIELACGGKCRYAKDGADIEQVMEYAYYNYLADKVVAAAIHADTLVLPCADKPLAKALARRAREAIPGITLIAAGRGCPDADHHHDPTPLQTPIPLGPTSRAVLATAIWAIDEGLAEAPVAPLLDAQCTQSALQVPITHP</sequence>
<dbReference type="eggNOG" id="arCOG05554">
    <property type="taxonomic scope" value="Archaea"/>
</dbReference>
<accession>A3MSL8</accession>